<dbReference type="InterPro" id="IPR036770">
    <property type="entry name" value="Ankyrin_rpt-contain_sf"/>
</dbReference>
<dbReference type="Proteomes" id="UP001470230">
    <property type="component" value="Unassembled WGS sequence"/>
</dbReference>
<dbReference type="SMART" id="SM00248">
    <property type="entry name" value="ANK"/>
    <property type="match status" value="3"/>
</dbReference>
<dbReference type="Pfam" id="PF11929">
    <property type="entry name" value="DUF3447"/>
    <property type="match status" value="1"/>
</dbReference>
<protein>
    <recommendedName>
        <fullName evidence="2">DUF3447 domain-containing protein</fullName>
    </recommendedName>
</protein>
<gene>
    <name evidence="3" type="ORF">M9Y10_043011</name>
</gene>
<evidence type="ECO:0000313" key="3">
    <source>
        <dbReference type="EMBL" id="KAK8883909.1"/>
    </source>
</evidence>
<evidence type="ECO:0000313" key="4">
    <source>
        <dbReference type="Proteomes" id="UP001470230"/>
    </source>
</evidence>
<proteinExistence type="predicted"/>
<feature type="coiled-coil region" evidence="1">
    <location>
        <begin position="137"/>
        <end position="164"/>
    </location>
</feature>
<accession>A0ABR2JYJ7</accession>
<sequence length="674" mass="80423">MFTFVFKLTPKNDIWKININGHEIRCSKSNSQVISKKINNYIISTKDDLIKRKEDSFTIKIKQLENALIYSESDYNYFNDIFNLKPLKINLSNKNFLKIFAEELEINELRNIINMFEKSYDIITKDPIILKQKELTEKILNLTKENYDQQINFLEKEIEDQIDNEFICGVIFIACQIRSNNIELLITFLKELDKRTNRGQIECFHDLIKEDHDKHQFILRALLGNDFIDLDQEDESCEFTDEELDEYRKTGYNPMKIYQAIKNDDIELFTNLMSESTDLKKFNQNINLLKYERNESLRNNTLSYIELSAFYGSEKIFNYILMNSNLNDFNFKQLTELALKGSNISIINKCFEKVTDYSDDFLFIAIKFHQNEVFEWLIESKKIEINKRNNEESLLNHAFRYYNLDAFFCMLSNGFSYLPLFSFSLLYNNFYLAKIALKLQYNCNENSPVIGNIKMSPFLFRDNYYRLPIFYAIQKNRIDFVKVIVDSGELDRYRTHSTEKDSPIFVAAILNRFEIFKYFLEIGFFLPQKNENLFNYLIQNDKNEFTECLIQYESVKLFDQYTYSIIEFEINDPDNKKRFRIDNKYKAITMIEILKDSKSDLFQKNEYAKKLISFFLKDGSTNTENIKKKIFDNNQGLLFPIAAKISDEKTFDHFIKKYKVELNGWDEKDIFFLF</sequence>
<dbReference type="SUPFAM" id="SSF48403">
    <property type="entry name" value="Ankyrin repeat"/>
    <property type="match status" value="1"/>
</dbReference>
<keyword evidence="1" id="KW-0175">Coiled coil</keyword>
<name>A0ABR2JYJ7_9EUKA</name>
<feature type="domain" description="DUF3447" evidence="2">
    <location>
        <begin position="333"/>
        <end position="409"/>
    </location>
</feature>
<dbReference type="PANTHER" id="PTHR24159:SF5">
    <property type="entry name" value="ANK_REP_REGION DOMAIN-CONTAINING PROTEIN"/>
    <property type="match status" value="1"/>
</dbReference>
<keyword evidence="4" id="KW-1185">Reference proteome</keyword>
<dbReference type="EMBL" id="JAPFFF010000008">
    <property type="protein sequence ID" value="KAK8883909.1"/>
    <property type="molecule type" value="Genomic_DNA"/>
</dbReference>
<comment type="caution">
    <text evidence="3">The sequence shown here is derived from an EMBL/GenBank/DDBJ whole genome shotgun (WGS) entry which is preliminary data.</text>
</comment>
<organism evidence="3 4">
    <name type="scientific">Tritrichomonas musculus</name>
    <dbReference type="NCBI Taxonomy" id="1915356"/>
    <lineage>
        <taxon>Eukaryota</taxon>
        <taxon>Metamonada</taxon>
        <taxon>Parabasalia</taxon>
        <taxon>Tritrichomonadida</taxon>
        <taxon>Tritrichomonadidae</taxon>
        <taxon>Tritrichomonas</taxon>
    </lineage>
</organism>
<evidence type="ECO:0000259" key="2">
    <source>
        <dbReference type="Pfam" id="PF11929"/>
    </source>
</evidence>
<dbReference type="InterPro" id="IPR020683">
    <property type="entry name" value="DUF3447"/>
</dbReference>
<evidence type="ECO:0000256" key="1">
    <source>
        <dbReference type="SAM" id="Coils"/>
    </source>
</evidence>
<dbReference type="Gene3D" id="1.25.40.20">
    <property type="entry name" value="Ankyrin repeat-containing domain"/>
    <property type="match status" value="1"/>
</dbReference>
<dbReference type="PANTHER" id="PTHR24159">
    <property type="match status" value="1"/>
</dbReference>
<dbReference type="InterPro" id="IPR002110">
    <property type="entry name" value="Ankyrin_rpt"/>
</dbReference>
<reference evidence="3 4" key="1">
    <citation type="submission" date="2024-04" db="EMBL/GenBank/DDBJ databases">
        <title>Tritrichomonas musculus Genome.</title>
        <authorList>
            <person name="Alves-Ferreira E."/>
            <person name="Grigg M."/>
            <person name="Lorenzi H."/>
            <person name="Galac M."/>
        </authorList>
    </citation>
    <scope>NUCLEOTIDE SEQUENCE [LARGE SCALE GENOMIC DNA]</scope>
    <source>
        <strain evidence="3 4">EAF2021</strain>
    </source>
</reference>